<dbReference type="GO" id="GO:0005829">
    <property type="term" value="C:cytosol"/>
    <property type="evidence" value="ECO:0007669"/>
    <property type="project" value="TreeGrafter"/>
</dbReference>
<sequence>MTKKIAVLVGSGSQTSISQIVAHHLAKVAPTGLTFNFVQIADLPLYDRDSDNQEIASYQRFRAEIATSDAVLLITPEHNASFSAMIKNAIDIGSRPMGQSLWIGKPAGIVSIGAGAAGGVRAADQLRTVCSGSFVNMPTAPFAANVGGVFNGVVGENGEIVSEPVKNMLAGFIESYAAFVNRF</sequence>
<dbReference type="InterPro" id="IPR029039">
    <property type="entry name" value="Flavoprotein-like_sf"/>
</dbReference>
<comment type="caution">
    <text evidence="4">The sequence shown here is derived from an EMBL/GenBank/DDBJ whole genome shotgun (WGS) entry which is preliminary data.</text>
</comment>
<dbReference type="Gene3D" id="3.40.50.360">
    <property type="match status" value="1"/>
</dbReference>
<dbReference type="PANTHER" id="PTHR30543">
    <property type="entry name" value="CHROMATE REDUCTASE"/>
    <property type="match status" value="1"/>
</dbReference>
<dbReference type="GO" id="GO:0010181">
    <property type="term" value="F:FMN binding"/>
    <property type="evidence" value="ECO:0007669"/>
    <property type="project" value="TreeGrafter"/>
</dbReference>
<reference evidence="4 5" key="1">
    <citation type="submission" date="2018-05" db="EMBL/GenBank/DDBJ databases">
        <title>Draft Genome Sequences for a Diverse set of 7 Haemophilus Species.</title>
        <authorList>
            <person name="Nichols M."/>
            <person name="Topaz N."/>
            <person name="Wang X."/>
            <person name="Wang X."/>
            <person name="Boxrud D."/>
        </authorList>
    </citation>
    <scope>NUCLEOTIDE SEQUENCE [LARGE SCALE GENOMIC DNA]</scope>
    <source>
        <strain evidence="4 5">C2002001239</strain>
    </source>
</reference>
<dbReference type="InterPro" id="IPR005025">
    <property type="entry name" value="FMN_Rdtase-like_dom"/>
</dbReference>
<protein>
    <submittedName>
        <fullName evidence="4">NAD(P)H-dependent oxidoreductase</fullName>
    </submittedName>
</protein>
<dbReference type="Pfam" id="PF03358">
    <property type="entry name" value="FMN_red"/>
    <property type="match status" value="1"/>
</dbReference>
<name>A0A369YFA6_9PAST</name>
<comment type="cofactor">
    <cofactor evidence="1">
        <name>FMN</name>
        <dbReference type="ChEBI" id="CHEBI:58210"/>
    </cofactor>
</comment>
<accession>A0A369YFA6</accession>
<proteinExistence type="predicted"/>
<evidence type="ECO:0000313" key="5">
    <source>
        <dbReference type="Proteomes" id="UP000253872"/>
    </source>
</evidence>
<evidence type="ECO:0000313" key="4">
    <source>
        <dbReference type="EMBL" id="RDE72563.1"/>
    </source>
</evidence>
<feature type="domain" description="NADPH-dependent FMN reductase-like" evidence="3">
    <location>
        <begin position="4"/>
        <end position="141"/>
    </location>
</feature>
<evidence type="ECO:0000256" key="1">
    <source>
        <dbReference type="ARBA" id="ARBA00001917"/>
    </source>
</evidence>
<dbReference type="SUPFAM" id="SSF52218">
    <property type="entry name" value="Flavoproteins"/>
    <property type="match status" value="1"/>
</dbReference>
<gene>
    <name evidence="4" type="ORF">DPV93_04535</name>
</gene>
<dbReference type="EMBL" id="QEPN01000003">
    <property type="protein sequence ID" value="RDE72563.1"/>
    <property type="molecule type" value="Genomic_DNA"/>
</dbReference>
<dbReference type="Proteomes" id="UP000253872">
    <property type="component" value="Unassembled WGS sequence"/>
</dbReference>
<dbReference type="RefSeq" id="WP_111402552.1">
    <property type="nucleotide sequence ID" value="NZ_QEPN01000003.1"/>
</dbReference>
<dbReference type="AlphaFoldDB" id="A0A369YFA6"/>
<keyword evidence="2" id="KW-0285">Flavoprotein</keyword>
<keyword evidence="2" id="KW-0288">FMN</keyword>
<organism evidence="4 5">
    <name type="scientific">Haemophilus sputorum</name>
    <dbReference type="NCBI Taxonomy" id="1078480"/>
    <lineage>
        <taxon>Bacteria</taxon>
        <taxon>Pseudomonadati</taxon>
        <taxon>Pseudomonadota</taxon>
        <taxon>Gammaproteobacteria</taxon>
        <taxon>Pasteurellales</taxon>
        <taxon>Pasteurellaceae</taxon>
        <taxon>Haemophilus</taxon>
    </lineage>
</organism>
<dbReference type="STRING" id="1035839.GCA_000238795_01221"/>
<evidence type="ECO:0000256" key="2">
    <source>
        <dbReference type="ARBA" id="ARBA00022643"/>
    </source>
</evidence>
<dbReference type="PANTHER" id="PTHR30543:SF21">
    <property type="entry name" value="NAD(P)H-DEPENDENT FMN REDUCTASE LOT6"/>
    <property type="match status" value="1"/>
</dbReference>
<dbReference type="GO" id="GO:0016491">
    <property type="term" value="F:oxidoreductase activity"/>
    <property type="evidence" value="ECO:0007669"/>
    <property type="project" value="InterPro"/>
</dbReference>
<dbReference type="InterPro" id="IPR050712">
    <property type="entry name" value="NAD(P)H-dep_reductase"/>
</dbReference>
<evidence type="ECO:0000259" key="3">
    <source>
        <dbReference type="Pfam" id="PF03358"/>
    </source>
</evidence>